<dbReference type="Proteomes" id="UP001626536">
    <property type="component" value="Chromosome"/>
</dbReference>
<feature type="transmembrane region" description="Helical" evidence="1">
    <location>
        <begin position="92"/>
        <end position="113"/>
    </location>
</feature>
<dbReference type="RefSeq" id="WP_407339394.1">
    <property type="nucleotide sequence ID" value="NZ_CP136862.1"/>
</dbReference>
<reference evidence="2 3" key="1">
    <citation type="submission" date="2023-10" db="EMBL/GenBank/DDBJ databases">
        <title>Novel methanotroph of the genus Methylocapsa from a subarctic wetland.</title>
        <authorList>
            <person name="Belova S.E."/>
            <person name="Oshkin I.Y."/>
            <person name="Miroshnikov K."/>
            <person name="Dedysh S.N."/>
        </authorList>
    </citation>
    <scope>NUCLEOTIDE SEQUENCE [LARGE SCALE GENOMIC DNA]</scope>
    <source>
        <strain evidence="2 3">RX1</strain>
    </source>
</reference>
<name>A0ABZ0HSQ9_9HYPH</name>
<organism evidence="2 3">
    <name type="scientific">Methylocapsa polymorpha</name>
    <dbReference type="NCBI Taxonomy" id="3080828"/>
    <lineage>
        <taxon>Bacteria</taxon>
        <taxon>Pseudomonadati</taxon>
        <taxon>Pseudomonadota</taxon>
        <taxon>Alphaproteobacteria</taxon>
        <taxon>Hyphomicrobiales</taxon>
        <taxon>Beijerinckiaceae</taxon>
        <taxon>Methylocapsa</taxon>
    </lineage>
</organism>
<evidence type="ECO:0000256" key="1">
    <source>
        <dbReference type="SAM" id="Phobius"/>
    </source>
</evidence>
<keyword evidence="1" id="KW-1133">Transmembrane helix</keyword>
<gene>
    <name evidence="2" type="ORF">RZS28_01145</name>
</gene>
<keyword evidence="3" id="KW-1185">Reference proteome</keyword>
<evidence type="ECO:0000313" key="2">
    <source>
        <dbReference type="EMBL" id="WOJ89950.1"/>
    </source>
</evidence>
<protein>
    <submittedName>
        <fullName evidence="2">Uncharacterized protein</fullName>
    </submittedName>
</protein>
<evidence type="ECO:0000313" key="3">
    <source>
        <dbReference type="Proteomes" id="UP001626536"/>
    </source>
</evidence>
<feature type="transmembrane region" description="Helical" evidence="1">
    <location>
        <begin position="20"/>
        <end position="40"/>
    </location>
</feature>
<proteinExistence type="predicted"/>
<dbReference type="EMBL" id="CP136862">
    <property type="protein sequence ID" value="WOJ89950.1"/>
    <property type="molecule type" value="Genomic_DNA"/>
</dbReference>
<keyword evidence="1" id="KW-0472">Membrane</keyword>
<keyword evidence="1" id="KW-0812">Transmembrane</keyword>
<accession>A0ABZ0HSQ9</accession>
<sequence>MPAQHQFAGLRRALLRVAEAVVIVYVVLDGIITPIFRPVLRWTAQLRLILSLQDFVRRLPPYAILVFFLVPHAVIEPAKIYAVYLIGSGHPLIGLITLALTYLIGLVVVERIYNAGKEKLRTIAWFAKILDWLFDFRDRLIAWARSTEVWAFAVKTKRWAADVIRQARLRVGAWLTSKFG</sequence>